<keyword evidence="4" id="KW-1185">Reference proteome</keyword>
<dbReference type="Proteomes" id="UP000732380">
    <property type="component" value="Unassembled WGS sequence"/>
</dbReference>
<dbReference type="Pfam" id="PF12776">
    <property type="entry name" value="Myb_DNA-bind_3"/>
    <property type="match status" value="1"/>
</dbReference>
<dbReference type="AlphaFoldDB" id="A0A9P7PV07"/>
<organism evidence="3 4">
    <name type="scientific">Claviceps humidiphila</name>
    <dbReference type="NCBI Taxonomy" id="1294629"/>
    <lineage>
        <taxon>Eukaryota</taxon>
        <taxon>Fungi</taxon>
        <taxon>Dikarya</taxon>
        <taxon>Ascomycota</taxon>
        <taxon>Pezizomycotina</taxon>
        <taxon>Sordariomycetes</taxon>
        <taxon>Hypocreomycetidae</taxon>
        <taxon>Hypocreales</taxon>
        <taxon>Clavicipitaceae</taxon>
        <taxon>Claviceps</taxon>
    </lineage>
</organism>
<proteinExistence type="predicted"/>
<dbReference type="EMBL" id="SRQM01000938">
    <property type="protein sequence ID" value="KAG6104699.1"/>
    <property type="molecule type" value="Genomic_DNA"/>
</dbReference>
<feature type="compositionally biased region" description="Polar residues" evidence="1">
    <location>
        <begin position="195"/>
        <end position="220"/>
    </location>
</feature>
<comment type="caution">
    <text evidence="3">The sequence shown here is derived from an EMBL/GenBank/DDBJ whole genome shotgun (WGS) entry which is preliminary data.</text>
</comment>
<feature type="compositionally biased region" description="Basic and acidic residues" evidence="1">
    <location>
        <begin position="166"/>
        <end position="176"/>
    </location>
</feature>
<dbReference type="InterPro" id="IPR024752">
    <property type="entry name" value="Myb/SANT-like_dom"/>
</dbReference>
<reference evidence="3 4" key="1">
    <citation type="journal article" date="2020" name="bioRxiv">
        <title>Whole genome comparisons of ergot fungi reveals the divergence and evolution of species within the genus Claviceps are the result of varying mechanisms driving genome evolution and host range expansion.</title>
        <authorList>
            <person name="Wyka S.A."/>
            <person name="Mondo S.J."/>
            <person name="Liu M."/>
            <person name="Dettman J."/>
            <person name="Nalam V."/>
            <person name="Broders K.D."/>
        </authorList>
    </citation>
    <scope>NUCLEOTIDE SEQUENCE [LARGE SCALE GENOMIC DNA]</scope>
    <source>
        <strain evidence="3 4">LM576</strain>
    </source>
</reference>
<evidence type="ECO:0000256" key="1">
    <source>
        <dbReference type="SAM" id="MobiDB-lite"/>
    </source>
</evidence>
<feature type="domain" description="Myb/SANT-like" evidence="2">
    <location>
        <begin position="16"/>
        <end position="107"/>
    </location>
</feature>
<sequence length="319" mass="36291">MPRPTKSKGSKNDRIRWSDEETFCLLHLLLEARRNGKLEIDKKSALKETFKTFIPALSRDYGHRDWTWHAIENRYTYLKFIWRAFRAAETRSGTTYDEETGLLHMSDQTIEFIEDVHGRHGRAITTKPLPINDSFTATQWAEIFASDIPAGDDILAADDDEGFKAAERREAGRSDGESSPEPLLEEEELELEITRPSQQRSKNSDSTPTPKRKQPNSLPGSLQKKRMLAQTNELSEVMSTALTPLFAGRKQHDVTPRAPGAEDTKAAIENCFSLQDDLGLETIIKIVEWLKKDPINPIVWNALPSLDAKKMWFHSTISQ</sequence>
<accession>A0A9P7PV07</accession>
<name>A0A9P7PV07_9HYPO</name>
<evidence type="ECO:0000313" key="4">
    <source>
        <dbReference type="Proteomes" id="UP000732380"/>
    </source>
</evidence>
<protein>
    <recommendedName>
        <fullName evidence="2">Myb/SANT-like domain-containing protein</fullName>
    </recommendedName>
</protein>
<gene>
    <name evidence="3" type="ORF">E4U13_008263</name>
</gene>
<evidence type="ECO:0000259" key="2">
    <source>
        <dbReference type="Pfam" id="PF12776"/>
    </source>
</evidence>
<feature type="region of interest" description="Disordered" evidence="1">
    <location>
        <begin position="166"/>
        <end position="223"/>
    </location>
</feature>
<evidence type="ECO:0000313" key="3">
    <source>
        <dbReference type="EMBL" id="KAG6104699.1"/>
    </source>
</evidence>